<dbReference type="GO" id="GO:0000166">
    <property type="term" value="F:nucleotide binding"/>
    <property type="evidence" value="ECO:0007669"/>
    <property type="project" value="InterPro"/>
</dbReference>
<dbReference type="Gene3D" id="3.40.50.720">
    <property type="entry name" value="NAD(P)-binding Rossmann-like Domain"/>
    <property type="match status" value="1"/>
</dbReference>
<dbReference type="SUPFAM" id="SSF51735">
    <property type="entry name" value="NAD(P)-binding Rossmann-fold domains"/>
    <property type="match status" value="1"/>
</dbReference>
<gene>
    <name evidence="3" type="ORF">HOP12_04630</name>
</gene>
<organism evidence="3 4">
    <name type="scientific">Eiseniibacteriota bacterium</name>
    <dbReference type="NCBI Taxonomy" id="2212470"/>
    <lineage>
        <taxon>Bacteria</taxon>
        <taxon>Candidatus Eiseniibacteriota</taxon>
    </lineage>
</organism>
<dbReference type="PANTHER" id="PTHR43818:SF11">
    <property type="entry name" value="BCDNA.GH03377"/>
    <property type="match status" value="1"/>
</dbReference>
<dbReference type="InterPro" id="IPR050463">
    <property type="entry name" value="Gfo/Idh/MocA_oxidrdct_glycsds"/>
</dbReference>
<dbReference type="InterPro" id="IPR000683">
    <property type="entry name" value="Gfo/Idh/MocA-like_OxRdtase_N"/>
</dbReference>
<evidence type="ECO:0000313" key="4">
    <source>
        <dbReference type="Proteomes" id="UP000580839"/>
    </source>
</evidence>
<dbReference type="Pfam" id="PF01408">
    <property type="entry name" value="GFO_IDH_MocA"/>
    <property type="match status" value="1"/>
</dbReference>
<name>A0A849SWB3_UNCEI</name>
<evidence type="ECO:0000259" key="2">
    <source>
        <dbReference type="Pfam" id="PF01408"/>
    </source>
</evidence>
<protein>
    <submittedName>
        <fullName evidence="3">Gfo/Idh/MocA family oxidoreductase</fullName>
    </submittedName>
</protein>
<accession>A0A849SWB3</accession>
<feature type="domain" description="Gfo/Idh/MocA-like oxidoreductase N-terminal" evidence="2">
    <location>
        <begin position="4"/>
        <end position="123"/>
    </location>
</feature>
<dbReference type="GO" id="GO:0016491">
    <property type="term" value="F:oxidoreductase activity"/>
    <property type="evidence" value="ECO:0007669"/>
    <property type="project" value="UniProtKB-KW"/>
</dbReference>
<dbReference type="EMBL" id="JABFRW010000050">
    <property type="protein sequence ID" value="NOT33439.1"/>
    <property type="molecule type" value="Genomic_DNA"/>
</dbReference>
<sequence length="156" mass="16783">MSKIRVILLGASFARLVQAVGFQRHAGFEVVGIAGSDAAKARRVADELGIVNASGDWRQLIAEVEADLVSIVTPVDLHHPMMLSALAAGRHVLCEKPTALHRFQAIEMRDAARAAGRVAAINHEFRFFPARAAAVEIVRAGGIGTPRRAEILGRYP</sequence>
<evidence type="ECO:0000313" key="3">
    <source>
        <dbReference type="EMBL" id="NOT33439.1"/>
    </source>
</evidence>
<reference evidence="3 4" key="1">
    <citation type="submission" date="2020-04" db="EMBL/GenBank/DDBJ databases">
        <title>Metagenomic profiling of ammonia- and methane-oxidizing microorganisms in a Dutch drinking water treatment plant.</title>
        <authorList>
            <person name="Poghosyan L."/>
            <person name="Leucker S."/>
        </authorList>
    </citation>
    <scope>NUCLEOTIDE SEQUENCE [LARGE SCALE GENOMIC DNA]</scope>
    <source>
        <strain evidence="3">S-RSF-IL-03</strain>
    </source>
</reference>
<feature type="non-terminal residue" evidence="3">
    <location>
        <position position="156"/>
    </location>
</feature>
<proteinExistence type="predicted"/>
<dbReference type="InterPro" id="IPR036291">
    <property type="entry name" value="NAD(P)-bd_dom_sf"/>
</dbReference>
<comment type="caution">
    <text evidence="3">The sequence shown here is derived from an EMBL/GenBank/DDBJ whole genome shotgun (WGS) entry which is preliminary data.</text>
</comment>
<dbReference type="AlphaFoldDB" id="A0A849SWB3"/>
<dbReference type="PANTHER" id="PTHR43818">
    <property type="entry name" value="BCDNA.GH03377"/>
    <property type="match status" value="1"/>
</dbReference>
<keyword evidence="1" id="KW-0560">Oxidoreductase</keyword>
<evidence type="ECO:0000256" key="1">
    <source>
        <dbReference type="ARBA" id="ARBA00023002"/>
    </source>
</evidence>
<dbReference type="Proteomes" id="UP000580839">
    <property type="component" value="Unassembled WGS sequence"/>
</dbReference>